<dbReference type="Proteomes" id="UP000267128">
    <property type="component" value="Unassembled WGS sequence"/>
</dbReference>
<sequence length="99" mass="10352">MPRMTTCKRAVASAFVAVLLAPAAVMATSAPASAAGKYYASCAKLTKDFPHGVAKSAAAAQRQVNQGYGRPAYGAKAKKVYAKNKGRLDRDKDGTACER</sequence>
<feature type="signal peptide" evidence="1">
    <location>
        <begin position="1"/>
        <end position="34"/>
    </location>
</feature>
<keyword evidence="1" id="KW-0732">Signal</keyword>
<evidence type="ECO:0000313" key="4">
    <source>
        <dbReference type="Proteomes" id="UP000267128"/>
    </source>
</evidence>
<comment type="caution">
    <text evidence="3">The sequence shown here is derived from an EMBL/GenBank/DDBJ whole genome shotgun (WGS) entry which is preliminary data.</text>
</comment>
<evidence type="ECO:0000259" key="2">
    <source>
        <dbReference type="Pfam" id="PF05901"/>
    </source>
</evidence>
<dbReference type="AlphaFoldDB" id="A0A3N0CN12"/>
<organism evidence="3 4">
    <name type="scientific">Nocardioides marmoriginsengisoli</name>
    <dbReference type="NCBI Taxonomy" id="661483"/>
    <lineage>
        <taxon>Bacteria</taxon>
        <taxon>Bacillati</taxon>
        <taxon>Actinomycetota</taxon>
        <taxon>Actinomycetes</taxon>
        <taxon>Propionibacteriales</taxon>
        <taxon>Nocardioidaceae</taxon>
        <taxon>Nocardioides</taxon>
    </lineage>
</organism>
<feature type="domain" description="Excalibur calcium-binding" evidence="2">
    <location>
        <begin position="40"/>
        <end position="98"/>
    </location>
</feature>
<dbReference type="OrthoDB" id="2735480at2"/>
<protein>
    <recommendedName>
        <fullName evidence="2">Excalibur calcium-binding domain-containing protein</fullName>
    </recommendedName>
</protein>
<keyword evidence="4" id="KW-1185">Reference proteome</keyword>
<evidence type="ECO:0000256" key="1">
    <source>
        <dbReference type="SAM" id="SignalP"/>
    </source>
</evidence>
<gene>
    <name evidence="3" type="ORF">EFK50_07185</name>
</gene>
<dbReference type="InterPro" id="IPR008613">
    <property type="entry name" value="Excalibur_Ca-bd_domain"/>
</dbReference>
<dbReference type="EMBL" id="RJSE01000005">
    <property type="protein sequence ID" value="RNL64303.1"/>
    <property type="molecule type" value="Genomic_DNA"/>
</dbReference>
<feature type="chain" id="PRO_5018059799" description="Excalibur calcium-binding domain-containing protein" evidence="1">
    <location>
        <begin position="35"/>
        <end position="99"/>
    </location>
</feature>
<evidence type="ECO:0000313" key="3">
    <source>
        <dbReference type="EMBL" id="RNL64303.1"/>
    </source>
</evidence>
<dbReference type="Pfam" id="PF05901">
    <property type="entry name" value="Excalibur"/>
    <property type="match status" value="1"/>
</dbReference>
<reference evidence="3 4" key="1">
    <citation type="submission" date="2018-11" db="EMBL/GenBank/DDBJ databases">
        <authorList>
            <person name="Li F."/>
        </authorList>
    </citation>
    <scope>NUCLEOTIDE SEQUENCE [LARGE SCALE GENOMIC DNA]</scope>
    <source>
        <strain evidence="3 4">Gsoil 097</strain>
    </source>
</reference>
<proteinExistence type="predicted"/>
<accession>A0A3N0CN12</accession>
<name>A0A3N0CN12_9ACTN</name>